<dbReference type="Gene3D" id="3.40.470.10">
    <property type="entry name" value="Uracil-DNA glycosylase-like domain"/>
    <property type="match status" value="1"/>
</dbReference>
<gene>
    <name evidence="2" type="ORF">IAA97_04340</name>
</gene>
<dbReference type="Pfam" id="PF03167">
    <property type="entry name" value="UDG"/>
    <property type="match status" value="1"/>
</dbReference>
<dbReference type="SUPFAM" id="SSF52141">
    <property type="entry name" value="Uracil-DNA glycosylase-like"/>
    <property type="match status" value="1"/>
</dbReference>
<sequence>MEDEKKQNDVIVHPFPPVYDCKSKVLVLGSFPSVKSREDNFYYAHPRNRFWQILNIIYQMTATTVEEKKALLSFVHIALYDSIYSCSITGSADSAISRITPASITPILQKTEIDTILCNGTKSFSVYMEYCYPETNVKAIKMPSTSPANAAFSLSSLIAAWKPFLPSAGA</sequence>
<organism evidence="2 3">
    <name type="scientific">Candidatus Ornithospirochaeta stercoripullorum</name>
    <dbReference type="NCBI Taxonomy" id="2840899"/>
    <lineage>
        <taxon>Bacteria</taxon>
        <taxon>Pseudomonadati</taxon>
        <taxon>Spirochaetota</taxon>
        <taxon>Spirochaetia</taxon>
        <taxon>Spirochaetales</taxon>
        <taxon>Spirochaetaceae</taxon>
        <taxon>Spirochaetaceae incertae sedis</taxon>
        <taxon>Candidatus Ornithospirochaeta</taxon>
    </lineage>
</organism>
<dbReference type="EC" id="3.2.2.15" evidence="2"/>
<dbReference type="EMBL" id="JADIMT010000053">
    <property type="protein sequence ID" value="MBO8436187.1"/>
    <property type="molecule type" value="Genomic_DNA"/>
</dbReference>
<keyword evidence="2" id="KW-0378">Hydrolase</keyword>
<proteinExistence type="predicted"/>
<protein>
    <submittedName>
        <fullName evidence="2">DNA-deoxyinosine glycosylase</fullName>
        <ecNumber evidence="2">3.2.2.15</ecNumber>
    </submittedName>
</protein>
<dbReference type="InterPro" id="IPR026353">
    <property type="entry name" value="Hypoxan-DNA_Glyclase"/>
</dbReference>
<reference evidence="2" key="2">
    <citation type="journal article" date="2021" name="PeerJ">
        <title>Extensive microbial diversity within the chicken gut microbiome revealed by metagenomics and culture.</title>
        <authorList>
            <person name="Gilroy R."/>
            <person name="Ravi A."/>
            <person name="Getino M."/>
            <person name="Pursley I."/>
            <person name="Horton D.L."/>
            <person name="Alikhan N.F."/>
            <person name="Baker D."/>
            <person name="Gharbi K."/>
            <person name="Hall N."/>
            <person name="Watson M."/>
            <person name="Adriaenssens E.M."/>
            <person name="Foster-Nyarko E."/>
            <person name="Jarju S."/>
            <person name="Secka A."/>
            <person name="Antonio M."/>
            <person name="Oren A."/>
            <person name="Chaudhuri R.R."/>
            <person name="La Ragione R."/>
            <person name="Hildebrand F."/>
            <person name="Pallen M.J."/>
        </authorList>
    </citation>
    <scope>NUCLEOTIDE SEQUENCE</scope>
    <source>
        <strain evidence="2">7293</strain>
    </source>
</reference>
<comment type="caution">
    <text evidence="2">The sequence shown here is derived from an EMBL/GenBank/DDBJ whole genome shotgun (WGS) entry which is preliminary data.</text>
</comment>
<dbReference type="GO" id="GO:0033958">
    <property type="term" value="F:DNA-deoxyinosine glycosylase activity"/>
    <property type="evidence" value="ECO:0007669"/>
    <property type="project" value="UniProtKB-EC"/>
</dbReference>
<accession>A0A9D9DYG3</accession>
<dbReference type="InterPro" id="IPR036895">
    <property type="entry name" value="Uracil-DNA_glycosylase-like_sf"/>
</dbReference>
<dbReference type="AlphaFoldDB" id="A0A9D9DYG3"/>
<dbReference type="CDD" id="cd10032">
    <property type="entry name" value="UDG-F6_HDG"/>
    <property type="match status" value="1"/>
</dbReference>
<evidence type="ECO:0000259" key="1">
    <source>
        <dbReference type="Pfam" id="PF03167"/>
    </source>
</evidence>
<evidence type="ECO:0000313" key="2">
    <source>
        <dbReference type="EMBL" id="MBO8436187.1"/>
    </source>
</evidence>
<reference evidence="2" key="1">
    <citation type="submission" date="2020-10" db="EMBL/GenBank/DDBJ databases">
        <authorList>
            <person name="Gilroy R."/>
        </authorList>
    </citation>
    <scope>NUCLEOTIDE SEQUENCE</scope>
    <source>
        <strain evidence="2">7293</strain>
    </source>
</reference>
<keyword evidence="2" id="KW-0326">Glycosidase</keyword>
<dbReference type="Proteomes" id="UP000823615">
    <property type="component" value="Unassembled WGS sequence"/>
</dbReference>
<feature type="domain" description="Uracil-DNA glycosylase-like" evidence="1">
    <location>
        <begin position="16"/>
        <end position="153"/>
    </location>
</feature>
<dbReference type="InterPro" id="IPR005122">
    <property type="entry name" value="Uracil-DNA_glycosylase-like"/>
</dbReference>
<evidence type="ECO:0000313" key="3">
    <source>
        <dbReference type="Proteomes" id="UP000823615"/>
    </source>
</evidence>
<dbReference type="NCBIfam" id="TIGR04274">
    <property type="entry name" value="hypoxanDNAglyco"/>
    <property type="match status" value="1"/>
</dbReference>
<name>A0A9D9DYG3_9SPIO</name>